<dbReference type="Proteomes" id="UP000030125">
    <property type="component" value="Unassembled WGS sequence"/>
</dbReference>
<organism evidence="2 4">
    <name type="scientific">Porphyromonas cangingivalis</name>
    <dbReference type="NCBI Taxonomy" id="36874"/>
    <lineage>
        <taxon>Bacteria</taxon>
        <taxon>Pseudomonadati</taxon>
        <taxon>Bacteroidota</taxon>
        <taxon>Bacteroidia</taxon>
        <taxon>Bacteroidales</taxon>
        <taxon>Porphyromonadaceae</taxon>
        <taxon>Porphyromonas</taxon>
    </lineage>
</organism>
<feature type="transmembrane region" description="Helical" evidence="1">
    <location>
        <begin position="12"/>
        <end position="30"/>
    </location>
</feature>
<evidence type="ECO:0000313" key="5">
    <source>
        <dbReference type="Proteomes" id="UP000189956"/>
    </source>
</evidence>
<dbReference type="EMBL" id="JQJD01000043">
    <property type="protein sequence ID" value="KGN80288.1"/>
    <property type="molecule type" value="Genomic_DNA"/>
</dbReference>
<name>A0A099X099_PORCN</name>
<dbReference type="Proteomes" id="UP000189956">
    <property type="component" value="Unassembled WGS sequence"/>
</dbReference>
<sequence length="68" mass="7598">MSNLLNDKDMRKYIPYLPYVCALAILLVAMSGKDEIASPSYAAKMGIAFVLIVLSVIILILARIERRK</sequence>
<dbReference type="AlphaFoldDB" id="A0A099X099"/>
<proteinExistence type="predicted"/>
<keyword evidence="1" id="KW-1133">Transmembrane helix</keyword>
<keyword evidence="1" id="KW-0812">Transmembrane</keyword>
<gene>
    <name evidence="2" type="ORF">HQ35_06275</name>
    <name evidence="3" type="ORF">SAMN02745205_00323</name>
</gene>
<evidence type="ECO:0000313" key="3">
    <source>
        <dbReference type="EMBL" id="SJZ32806.1"/>
    </source>
</evidence>
<evidence type="ECO:0000313" key="2">
    <source>
        <dbReference type="EMBL" id="KGN80288.1"/>
    </source>
</evidence>
<evidence type="ECO:0000313" key="4">
    <source>
        <dbReference type="Proteomes" id="UP000030125"/>
    </source>
</evidence>
<reference evidence="2 4" key="1">
    <citation type="submission" date="2014-08" db="EMBL/GenBank/DDBJ databases">
        <title>Porphyromonas cangingivalis strain:COT-109_OH1386 Genome sequencing.</title>
        <authorList>
            <person name="Wallis C."/>
            <person name="Deusch O."/>
            <person name="O'Flynn C."/>
            <person name="Davis I."/>
            <person name="Jospin G."/>
            <person name="Darling A.E."/>
            <person name="Coil D.A."/>
            <person name="Alexiev A."/>
            <person name="Horsfall A."/>
            <person name="Kirkwood N."/>
            <person name="Harris S."/>
            <person name="Eisen J.A."/>
        </authorList>
    </citation>
    <scope>NUCLEOTIDE SEQUENCE [LARGE SCALE GENOMIC DNA]</scope>
    <source>
        <strain evidence="4">COT-109 OH1386</strain>
        <strain evidence="2">COT-109_OH1386</strain>
    </source>
</reference>
<keyword evidence="4" id="KW-1185">Reference proteome</keyword>
<feature type="transmembrane region" description="Helical" evidence="1">
    <location>
        <begin position="42"/>
        <end position="62"/>
    </location>
</feature>
<dbReference type="EMBL" id="FUWL01000003">
    <property type="protein sequence ID" value="SJZ32806.1"/>
    <property type="molecule type" value="Genomic_DNA"/>
</dbReference>
<protein>
    <submittedName>
        <fullName evidence="2">Uncharacterized protein</fullName>
    </submittedName>
</protein>
<evidence type="ECO:0000256" key="1">
    <source>
        <dbReference type="SAM" id="Phobius"/>
    </source>
</evidence>
<accession>A0A099X099</accession>
<dbReference type="STRING" id="36874.HQ34_01035"/>
<keyword evidence="1" id="KW-0472">Membrane</keyword>
<reference evidence="3 5" key="2">
    <citation type="submission" date="2017-02" db="EMBL/GenBank/DDBJ databases">
        <authorList>
            <person name="Peterson S.W."/>
        </authorList>
    </citation>
    <scope>NUCLEOTIDE SEQUENCE [LARGE SCALE GENOMIC DNA]</scope>
    <source>
        <strain evidence="3 5">ATCC 700135</strain>
    </source>
</reference>